<feature type="domain" description="RNA polymerase sigma-70 region 2" evidence="6">
    <location>
        <begin position="9"/>
        <end position="73"/>
    </location>
</feature>
<dbReference type="InterPro" id="IPR007627">
    <property type="entry name" value="RNA_pol_sigma70_r2"/>
</dbReference>
<evidence type="ECO:0000256" key="2">
    <source>
        <dbReference type="ARBA" id="ARBA00023015"/>
    </source>
</evidence>
<keyword evidence="4" id="KW-0238">DNA-binding</keyword>
<sequence>MDQAEFERLYREQYPVLMGQLVLLCGDRAEAADCVQEAFVKAWEHRRALRSDAGGWLRTAAVRVAVSRWRKTRTSAVAWVRWGSREQVGAAEADLPFDAGSPLAVALRALPDRQREVVVLHHVMDMSVAQVADLLGVPDGSVKAWLSRGRAQLARTVEDPAARTAGAEEHVA</sequence>
<comment type="similarity">
    <text evidence="1">Belongs to the sigma-70 factor family. ECF subfamily.</text>
</comment>
<keyword evidence="2" id="KW-0805">Transcription regulation</keyword>
<evidence type="ECO:0000313" key="8">
    <source>
        <dbReference type="EMBL" id="MFC3686835.1"/>
    </source>
</evidence>
<dbReference type="RefSeq" id="WP_340293058.1">
    <property type="nucleotide sequence ID" value="NZ_JBBEOI010000094.1"/>
</dbReference>
<accession>A0ABV7WAM9</accession>
<reference evidence="9" key="1">
    <citation type="journal article" date="2019" name="Int. J. Syst. Evol. Microbiol.">
        <title>The Global Catalogue of Microorganisms (GCM) 10K type strain sequencing project: providing services to taxonomists for standard genome sequencing and annotation.</title>
        <authorList>
            <consortium name="The Broad Institute Genomics Platform"/>
            <consortium name="The Broad Institute Genome Sequencing Center for Infectious Disease"/>
            <person name="Wu L."/>
            <person name="Ma J."/>
        </authorList>
    </citation>
    <scope>NUCLEOTIDE SEQUENCE [LARGE SCALE GENOMIC DNA]</scope>
    <source>
        <strain evidence="9">NCAIM B.02333</strain>
    </source>
</reference>
<dbReference type="CDD" id="cd06171">
    <property type="entry name" value="Sigma70_r4"/>
    <property type="match status" value="1"/>
</dbReference>
<dbReference type="InterPro" id="IPR036388">
    <property type="entry name" value="WH-like_DNA-bd_sf"/>
</dbReference>
<dbReference type="Pfam" id="PF04542">
    <property type="entry name" value="Sigma70_r2"/>
    <property type="match status" value="1"/>
</dbReference>
<dbReference type="Pfam" id="PF08281">
    <property type="entry name" value="Sigma70_r4_2"/>
    <property type="match status" value="1"/>
</dbReference>
<keyword evidence="5" id="KW-0804">Transcription</keyword>
<dbReference type="PANTHER" id="PTHR43133:SF50">
    <property type="entry name" value="ECF RNA POLYMERASE SIGMA FACTOR SIGM"/>
    <property type="match status" value="1"/>
</dbReference>
<dbReference type="SUPFAM" id="SSF88946">
    <property type="entry name" value="Sigma2 domain of RNA polymerase sigma factors"/>
    <property type="match status" value="1"/>
</dbReference>
<evidence type="ECO:0000259" key="6">
    <source>
        <dbReference type="Pfam" id="PF04542"/>
    </source>
</evidence>
<dbReference type="Gene3D" id="1.10.10.10">
    <property type="entry name" value="Winged helix-like DNA-binding domain superfamily/Winged helix DNA-binding domain"/>
    <property type="match status" value="1"/>
</dbReference>
<protein>
    <submittedName>
        <fullName evidence="8">RNA polymerase sigma factor</fullName>
    </submittedName>
</protein>
<dbReference type="InterPro" id="IPR013324">
    <property type="entry name" value="RNA_pol_sigma_r3/r4-like"/>
</dbReference>
<proteinExistence type="inferred from homology"/>
<evidence type="ECO:0000256" key="3">
    <source>
        <dbReference type="ARBA" id="ARBA00023082"/>
    </source>
</evidence>
<evidence type="ECO:0000259" key="7">
    <source>
        <dbReference type="Pfam" id="PF08281"/>
    </source>
</evidence>
<dbReference type="InterPro" id="IPR013325">
    <property type="entry name" value="RNA_pol_sigma_r2"/>
</dbReference>
<evidence type="ECO:0000256" key="5">
    <source>
        <dbReference type="ARBA" id="ARBA00023163"/>
    </source>
</evidence>
<name>A0ABV7WAM9_9MICO</name>
<feature type="domain" description="RNA polymerase sigma factor 70 region 4 type 2" evidence="7">
    <location>
        <begin position="105"/>
        <end position="153"/>
    </location>
</feature>
<dbReference type="Gene3D" id="1.10.1740.10">
    <property type="match status" value="1"/>
</dbReference>
<gene>
    <name evidence="8" type="ORF">ACFOLH_00595</name>
</gene>
<dbReference type="InterPro" id="IPR039425">
    <property type="entry name" value="RNA_pol_sigma-70-like"/>
</dbReference>
<dbReference type="Proteomes" id="UP001595685">
    <property type="component" value="Unassembled WGS sequence"/>
</dbReference>
<keyword evidence="9" id="KW-1185">Reference proteome</keyword>
<evidence type="ECO:0000256" key="1">
    <source>
        <dbReference type="ARBA" id="ARBA00010641"/>
    </source>
</evidence>
<evidence type="ECO:0000313" key="9">
    <source>
        <dbReference type="Proteomes" id="UP001595685"/>
    </source>
</evidence>
<dbReference type="PANTHER" id="PTHR43133">
    <property type="entry name" value="RNA POLYMERASE ECF-TYPE SIGMA FACTO"/>
    <property type="match status" value="1"/>
</dbReference>
<dbReference type="InterPro" id="IPR013249">
    <property type="entry name" value="RNA_pol_sigma70_r4_t2"/>
</dbReference>
<evidence type="ECO:0000256" key="4">
    <source>
        <dbReference type="ARBA" id="ARBA00023125"/>
    </source>
</evidence>
<organism evidence="8 9">
    <name type="scientific">Aquipuribacter hungaricus</name>
    <dbReference type="NCBI Taxonomy" id="545624"/>
    <lineage>
        <taxon>Bacteria</taxon>
        <taxon>Bacillati</taxon>
        <taxon>Actinomycetota</taxon>
        <taxon>Actinomycetes</taxon>
        <taxon>Micrococcales</taxon>
        <taxon>Intrasporangiaceae</taxon>
        <taxon>Aquipuribacter</taxon>
    </lineage>
</organism>
<keyword evidence="3" id="KW-0731">Sigma factor</keyword>
<dbReference type="EMBL" id="JBHRWW010000001">
    <property type="protein sequence ID" value="MFC3686835.1"/>
    <property type="molecule type" value="Genomic_DNA"/>
</dbReference>
<comment type="caution">
    <text evidence="8">The sequence shown here is derived from an EMBL/GenBank/DDBJ whole genome shotgun (WGS) entry which is preliminary data.</text>
</comment>
<dbReference type="SUPFAM" id="SSF88659">
    <property type="entry name" value="Sigma3 and sigma4 domains of RNA polymerase sigma factors"/>
    <property type="match status" value="1"/>
</dbReference>